<evidence type="ECO:0000313" key="1">
    <source>
        <dbReference type="EMBL" id="SKA18788.1"/>
    </source>
</evidence>
<reference evidence="2" key="1">
    <citation type="submission" date="2017-02" db="EMBL/GenBank/DDBJ databases">
        <authorList>
            <person name="Varghese N."/>
            <person name="Submissions S."/>
        </authorList>
    </citation>
    <scope>NUCLEOTIDE SEQUENCE [LARGE SCALE GENOMIC DNA]</scope>
    <source>
        <strain evidence="2">DSM 22224</strain>
    </source>
</reference>
<organism evidence="1 2">
    <name type="scientific">Chitinophaga eiseniae</name>
    <dbReference type="NCBI Taxonomy" id="634771"/>
    <lineage>
        <taxon>Bacteria</taxon>
        <taxon>Pseudomonadati</taxon>
        <taxon>Bacteroidota</taxon>
        <taxon>Chitinophagia</taxon>
        <taxon>Chitinophagales</taxon>
        <taxon>Chitinophagaceae</taxon>
        <taxon>Chitinophaga</taxon>
    </lineage>
</organism>
<name>A0A1T4RSR4_9BACT</name>
<sequence length="44" mass="5114">MLITSKRRTKIFSPQGKKRDKHMGNIFYSFGLMNPVKRSSQALD</sequence>
<dbReference type="STRING" id="634771.SAMN04488128_1021445"/>
<dbReference type="Proteomes" id="UP000190367">
    <property type="component" value="Unassembled WGS sequence"/>
</dbReference>
<gene>
    <name evidence="1" type="ORF">SAMN04488128_1021445</name>
</gene>
<protein>
    <submittedName>
        <fullName evidence="1">Uncharacterized protein</fullName>
    </submittedName>
</protein>
<accession>A0A1T4RSR4</accession>
<evidence type="ECO:0000313" key="2">
    <source>
        <dbReference type="Proteomes" id="UP000190367"/>
    </source>
</evidence>
<dbReference type="AlphaFoldDB" id="A0A1T4RSR4"/>
<keyword evidence="2" id="KW-1185">Reference proteome</keyword>
<dbReference type="EMBL" id="FUWZ01000002">
    <property type="protein sequence ID" value="SKA18788.1"/>
    <property type="molecule type" value="Genomic_DNA"/>
</dbReference>
<proteinExistence type="predicted"/>